<dbReference type="PRINTS" id="PR01950">
    <property type="entry name" value="LANCSUPER"/>
</dbReference>
<name>A0ABS5NYE0_9BACI</name>
<dbReference type="RefSeq" id="WP_213104310.1">
    <property type="nucleotide sequence ID" value="NZ_JAGYPM010000006.1"/>
</dbReference>
<dbReference type="Pfam" id="PF05147">
    <property type="entry name" value="LANC_like"/>
    <property type="match status" value="1"/>
</dbReference>
<accession>A0ABS5NYE0</accession>
<comment type="caution">
    <text evidence="1">The sequence shown here is derived from an EMBL/GenBank/DDBJ whole genome shotgun (WGS) entry which is preliminary data.</text>
</comment>
<dbReference type="EMBL" id="JAGYPM010000006">
    <property type="protein sequence ID" value="MBS4192865.1"/>
    <property type="molecule type" value="Genomic_DNA"/>
</dbReference>
<dbReference type="Proteomes" id="UP000681027">
    <property type="component" value="Unassembled WGS sequence"/>
</dbReference>
<gene>
    <name evidence="1" type="ORF">KHA94_22305</name>
</gene>
<keyword evidence="2" id="KW-1185">Reference proteome</keyword>
<evidence type="ECO:0000313" key="1">
    <source>
        <dbReference type="EMBL" id="MBS4192865.1"/>
    </source>
</evidence>
<dbReference type="Gene3D" id="1.50.10.20">
    <property type="match status" value="1"/>
</dbReference>
<proteinExistence type="predicted"/>
<reference evidence="1 2" key="1">
    <citation type="submission" date="2021-05" db="EMBL/GenBank/DDBJ databases">
        <title>Novel Bacillus species.</title>
        <authorList>
            <person name="Liu G."/>
        </authorList>
    </citation>
    <scope>NUCLEOTIDE SEQUENCE [LARGE SCALE GENOMIC DNA]</scope>
    <source>
        <strain evidence="1 2">FJAT-49705</strain>
    </source>
</reference>
<organism evidence="1 2">
    <name type="scientific">Cytobacillus citreus</name>
    <dbReference type="NCBI Taxonomy" id="2833586"/>
    <lineage>
        <taxon>Bacteria</taxon>
        <taxon>Bacillati</taxon>
        <taxon>Bacillota</taxon>
        <taxon>Bacilli</taxon>
        <taxon>Bacillales</taxon>
        <taxon>Bacillaceae</taxon>
        <taxon>Cytobacillus</taxon>
    </lineage>
</organism>
<protein>
    <submittedName>
        <fullName evidence="1">Lanthionine synthetase C family protein</fullName>
    </submittedName>
</protein>
<dbReference type="InterPro" id="IPR007822">
    <property type="entry name" value="LANC-like"/>
</dbReference>
<dbReference type="SMART" id="SM01260">
    <property type="entry name" value="LANC_like"/>
    <property type="match status" value="1"/>
</dbReference>
<evidence type="ECO:0000313" key="2">
    <source>
        <dbReference type="Proteomes" id="UP000681027"/>
    </source>
</evidence>
<dbReference type="CDD" id="cd04793">
    <property type="entry name" value="LanC"/>
    <property type="match status" value="1"/>
</dbReference>
<dbReference type="InterPro" id="IPR033889">
    <property type="entry name" value="LanC"/>
</dbReference>
<sequence length="440" mass="49826">MLKSDQCRILSQNEQYEVTRLIDKLKMIYRSPEKVRDFYDEQGFSDFDLCNLAVGYPGICILTAELDDIYPHEGWGLVGHEYMSYLQNLVNDGNVYSSSLWNGLSGIATAANILSKDRKKYANVTKVLNNYIIADLDTLLDKANANLGGQVDMYDYDVIEGLTGIGRYLIQLDDSESRKATIKAVRYLVSLTNDILCDNHIVHGWYISQENQFLENEKNMYPKGNFNLGLSHGIAGPLSFLSSAYSSGIIIEGQKEAIEKIVSFYKTWAQKDQYGMVWPDRVKFEEFVSREKDDIPVNNESWCYGIPGISHSLMLAAGALEDASLMKYSIDAFEEIFSRPESIWSIKSPTFCHGYAGLLYITQKFYLNNPNSQLEGFRTKLIKYILNQYNEELPFGFLDYDHRGGAQNPGLLLGTAGILLVLISLLKNETAEWDSIFLLS</sequence>
<dbReference type="PRINTS" id="PR01955">
    <property type="entry name" value="LANCFRANKIA"/>
</dbReference>
<dbReference type="SUPFAM" id="SSF158745">
    <property type="entry name" value="LanC-like"/>
    <property type="match status" value="1"/>
</dbReference>